<dbReference type="EMBL" id="CAJVPZ010008081">
    <property type="protein sequence ID" value="CAG8594062.1"/>
    <property type="molecule type" value="Genomic_DNA"/>
</dbReference>
<feature type="region of interest" description="Disordered" evidence="1">
    <location>
        <begin position="119"/>
        <end position="163"/>
    </location>
</feature>
<dbReference type="OrthoDB" id="100006at2759"/>
<feature type="region of interest" description="Disordered" evidence="1">
    <location>
        <begin position="34"/>
        <end position="74"/>
    </location>
</feature>
<comment type="caution">
    <text evidence="2">The sequence shown here is derived from an EMBL/GenBank/DDBJ whole genome shotgun (WGS) entry which is preliminary data.</text>
</comment>
<reference evidence="2" key="1">
    <citation type="submission" date="2021-06" db="EMBL/GenBank/DDBJ databases">
        <authorList>
            <person name="Kallberg Y."/>
            <person name="Tangrot J."/>
            <person name="Rosling A."/>
        </authorList>
    </citation>
    <scope>NUCLEOTIDE SEQUENCE</scope>
    <source>
        <strain evidence="2">IN212</strain>
    </source>
</reference>
<protein>
    <submittedName>
        <fullName evidence="2">1240_t:CDS:1</fullName>
    </submittedName>
</protein>
<evidence type="ECO:0000313" key="2">
    <source>
        <dbReference type="EMBL" id="CAG8594062.1"/>
    </source>
</evidence>
<sequence length="264" mass="29264">MPVRPSMINRKSINTSSFLSHEPSLDDSIVVTEEKGSPQTPQQNFAMPGGSSVSTFSQRVDPNSPDPFCHRKNPSLTIKIDPIRPVNDSKMANSRVSRVRKGKERAAAIKKSFLYKTHADGSNDDYGSKNQDSSKNKKVDVSRGKSSAFHETAMPNRRSPRQTRHTITEVRLLKQFSFEKRHKSESIFKLPPEFGIKTYSHHSSLSIPSLNKVTDNKTTDNHVANVMSSSSTSQIIVTDDPQNIIPLPRSLSSLIPQTGLSAPP</sequence>
<accession>A0A9N9GD56</accession>
<feature type="non-terminal residue" evidence="2">
    <location>
        <position position="1"/>
    </location>
</feature>
<feature type="compositionally biased region" description="Polar residues" evidence="1">
    <location>
        <begin position="37"/>
        <end position="61"/>
    </location>
</feature>
<feature type="compositionally biased region" description="Basic and acidic residues" evidence="1">
    <location>
        <begin position="132"/>
        <end position="143"/>
    </location>
</feature>
<dbReference type="AlphaFoldDB" id="A0A9N9GD56"/>
<gene>
    <name evidence="2" type="ORF">RFULGI_LOCUS6345</name>
</gene>
<organism evidence="2 3">
    <name type="scientific">Racocetra fulgida</name>
    <dbReference type="NCBI Taxonomy" id="60492"/>
    <lineage>
        <taxon>Eukaryota</taxon>
        <taxon>Fungi</taxon>
        <taxon>Fungi incertae sedis</taxon>
        <taxon>Mucoromycota</taxon>
        <taxon>Glomeromycotina</taxon>
        <taxon>Glomeromycetes</taxon>
        <taxon>Diversisporales</taxon>
        <taxon>Gigasporaceae</taxon>
        <taxon>Racocetra</taxon>
    </lineage>
</organism>
<proteinExistence type="predicted"/>
<feature type="compositionally biased region" description="Polar residues" evidence="1">
    <location>
        <begin position="9"/>
        <end position="19"/>
    </location>
</feature>
<evidence type="ECO:0000313" key="3">
    <source>
        <dbReference type="Proteomes" id="UP000789396"/>
    </source>
</evidence>
<name>A0A9N9GD56_9GLOM</name>
<evidence type="ECO:0000256" key="1">
    <source>
        <dbReference type="SAM" id="MobiDB-lite"/>
    </source>
</evidence>
<keyword evidence="3" id="KW-1185">Reference proteome</keyword>
<feature type="region of interest" description="Disordered" evidence="1">
    <location>
        <begin position="1"/>
        <end position="21"/>
    </location>
</feature>
<dbReference type="Proteomes" id="UP000789396">
    <property type="component" value="Unassembled WGS sequence"/>
</dbReference>